<dbReference type="EnsemblPlants" id="AVESA.00010b.r2.2CG0313050.1">
    <property type="protein sequence ID" value="AVESA.00010b.r2.2CG0313050.1.CDS.1"/>
    <property type="gene ID" value="AVESA.00010b.r2.2CG0313050"/>
</dbReference>
<proteinExistence type="predicted"/>
<reference evidence="1" key="1">
    <citation type="submission" date="2021-05" db="EMBL/GenBank/DDBJ databases">
        <authorList>
            <person name="Scholz U."/>
            <person name="Mascher M."/>
            <person name="Fiebig A."/>
        </authorList>
    </citation>
    <scope>NUCLEOTIDE SEQUENCE [LARGE SCALE GENOMIC DNA]</scope>
</reference>
<keyword evidence="2" id="KW-1185">Reference proteome</keyword>
<accession>A0ACD5UT96</accession>
<evidence type="ECO:0000313" key="1">
    <source>
        <dbReference type="EnsemblPlants" id="AVESA.00010b.r2.2CG0313050.1.CDS.1"/>
    </source>
</evidence>
<organism evidence="1 2">
    <name type="scientific">Avena sativa</name>
    <name type="common">Oat</name>
    <dbReference type="NCBI Taxonomy" id="4498"/>
    <lineage>
        <taxon>Eukaryota</taxon>
        <taxon>Viridiplantae</taxon>
        <taxon>Streptophyta</taxon>
        <taxon>Embryophyta</taxon>
        <taxon>Tracheophyta</taxon>
        <taxon>Spermatophyta</taxon>
        <taxon>Magnoliopsida</taxon>
        <taxon>Liliopsida</taxon>
        <taxon>Poales</taxon>
        <taxon>Poaceae</taxon>
        <taxon>BOP clade</taxon>
        <taxon>Pooideae</taxon>
        <taxon>Poodae</taxon>
        <taxon>Poeae</taxon>
        <taxon>Poeae Chloroplast Group 1 (Aveneae type)</taxon>
        <taxon>Aveninae</taxon>
        <taxon>Avena</taxon>
    </lineage>
</organism>
<dbReference type="Proteomes" id="UP001732700">
    <property type="component" value="Chromosome 2C"/>
</dbReference>
<name>A0ACD5UT96_AVESA</name>
<evidence type="ECO:0000313" key="2">
    <source>
        <dbReference type="Proteomes" id="UP001732700"/>
    </source>
</evidence>
<sequence length="826" mass="87875">MTGASSPYVSLSRAAPCSSDHPFLHPKMDSRRSQGRQCSPPRLVHLVASAVLFLCVAATPAASHHGSGPDTGVHKNYLVIVRRPYEYDTNLYKNVSSWHASLLASVCDMAKEALDRDPASVTRLLYSYRNVVNGFSARLTTEELEEMSTMDWFAKAYPEQTYQLMTTHTPTMLGLMGGEGRDGGGVWNTSNMGEGIIIGVLDDGIYAGHPSFDDAGMSKPPEKWVGRCDFNNTVCNNKLIGARSFFESAKWKWKGLEDPVLPINEGQHGTHTSSTAAGAFVPGANISGNGVGTAAGMAPRAHIAFYQVCFEQKGCDRDDILAAVDEAIEDGVDVLSLSLGGTAGADFSEDPVSLGGYTAALNGVFVSTAAGNIGPNPGTLANGAPWLLTVGASTTDRRFAATVKLGSDDELDGESLSEPKDYGKEMRPLVRDVGDGKCTSESVLKAQDVAGKIIICEPGGGVSTTKAKTVLKAGAFGMIVVAPEVFGPVIIPRPHVLPTVQVSYAVAQKIKSYIQSEKSATANLLFKGTLFETPRSPMMAPFSSRGPNVKSRGILKPDLIGPGVNILAGVPGVVEMESEPNAVMPKFDIKSGTSMSCPHLSGIAALLKNAHPTWSTASIKSALMTTTETTDNTKKPIADVDGTQATYFATGAGHVNPKKAMDPGLVYNLTAADYIPYLCGLNYTDQQVNSIIHPEPPVNCDKLPNIEQKDLNYPSITILIDKADSVVNANRSVTNVGEARETYIVEVEVPKSVTVEVMPEELTFKELEEVLNYTVTVKAASVPDGAIEGQLKWVSKKHIVRSPILILPGSGEDDTTAEAPEPSAEP</sequence>
<protein>
    <submittedName>
        <fullName evidence="1">Uncharacterized protein</fullName>
    </submittedName>
</protein>
<reference evidence="1" key="2">
    <citation type="submission" date="2025-09" db="UniProtKB">
        <authorList>
            <consortium name="EnsemblPlants"/>
        </authorList>
    </citation>
    <scope>IDENTIFICATION</scope>
</reference>